<evidence type="ECO:0000313" key="3">
    <source>
        <dbReference type="Proteomes" id="UP000499080"/>
    </source>
</evidence>
<comment type="caution">
    <text evidence="2">The sequence shown here is derived from an EMBL/GenBank/DDBJ whole genome shotgun (WGS) entry which is preliminary data.</text>
</comment>
<feature type="compositionally biased region" description="Basic and acidic residues" evidence="1">
    <location>
        <begin position="74"/>
        <end position="83"/>
    </location>
</feature>
<keyword evidence="3" id="KW-1185">Reference proteome</keyword>
<feature type="region of interest" description="Disordered" evidence="1">
    <location>
        <begin position="66"/>
        <end position="105"/>
    </location>
</feature>
<accession>A0A4Y2CJ49</accession>
<organism evidence="2 3">
    <name type="scientific">Araneus ventricosus</name>
    <name type="common">Orbweaver spider</name>
    <name type="synonym">Epeira ventricosa</name>
    <dbReference type="NCBI Taxonomy" id="182803"/>
    <lineage>
        <taxon>Eukaryota</taxon>
        <taxon>Metazoa</taxon>
        <taxon>Ecdysozoa</taxon>
        <taxon>Arthropoda</taxon>
        <taxon>Chelicerata</taxon>
        <taxon>Arachnida</taxon>
        <taxon>Araneae</taxon>
        <taxon>Araneomorphae</taxon>
        <taxon>Entelegynae</taxon>
        <taxon>Araneoidea</taxon>
        <taxon>Araneidae</taxon>
        <taxon>Araneus</taxon>
    </lineage>
</organism>
<gene>
    <name evidence="2" type="ORF">AVEN_35607_1</name>
</gene>
<feature type="compositionally biased region" description="Polar residues" evidence="1">
    <location>
        <begin position="1"/>
        <end position="15"/>
    </location>
</feature>
<name>A0A4Y2CJ49_ARAVE</name>
<evidence type="ECO:0000313" key="2">
    <source>
        <dbReference type="EMBL" id="GBM04442.1"/>
    </source>
</evidence>
<evidence type="ECO:0000256" key="1">
    <source>
        <dbReference type="SAM" id="MobiDB-lite"/>
    </source>
</evidence>
<dbReference type="EMBL" id="BGPR01000202">
    <property type="protein sequence ID" value="GBM04442.1"/>
    <property type="molecule type" value="Genomic_DNA"/>
</dbReference>
<sequence>MNQRTSLMSQDTNTPADPGCPPLKELAYLQKHLLIGFSAVHEEQEANRPVDSFSWRAPSLAVEEWKGSAEGVEEDKLGREKRYLGTSGLEYPYSPKEGEPLRREK</sequence>
<reference evidence="2 3" key="1">
    <citation type="journal article" date="2019" name="Sci. Rep.">
        <title>Orb-weaving spider Araneus ventricosus genome elucidates the spidroin gene catalogue.</title>
        <authorList>
            <person name="Kono N."/>
            <person name="Nakamura H."/>
            <person name="Ohtoshi R."/>
            <person name="Moran D.A.P."/>
            <person name="Shinohara A."/>
            <person name="Yoshida Y."/>
            <person name="Fujiwara M."/>
            <person name="Mori M."/>
            <person name="Tomita M."/>
            <person name="Arakawa K."/>
        </authorList>
    </citation>
    <scope>NUCLEOTIDE SEQUENCE [LARGE SCALE GENOMIC DNA]</scope>
</reference>
<protein>
    <submittedName>
        <fullName evidence="2">Uncharacterized protein</fullName>
    </submittedName>
</protein>
<proteinExistence type="predicted"/>
<dbReference type="Proteomes" id="UP000499080">
    <property type="component" value="Unassembled WGS sequence"/>
</dbReference>
<feature type="compositionally biased region" description="Basic and acidic residues" evidence="1">
    <location>
        <begin position="96"/>
        <end position="105"/>
    </location>
</feature>
<dbReference type="AlphaFoldDB" id="A0A4Y2CJ49"/>
<feature type="region of interest" description="Disordered" evidence="1">
    <location>
        <begin position="1"/>
        <end position="22"/>
    </location>
</feature>